<dbReference type="Pfam" id="PF00593">
    <property type="entry name" value="TonB_dep_Rec_b-barrel"/>
    <property type="match status" value="1"/>
</dbReference>
<comment type="subcellular location">
    <subcellularLocation>
        <location evidence="1 8">Cell outer membrane</location>
        <topology evidence="1 8">Multi-pass membrane protein</topology>
    </subcellularLocation>
</comment>
<dbReference type="GO" id="GO:0044718">
    <property type="term" value="P:siderophore transmembrane transport"/>
    <property type="evidence" value="ECO:0007669"/>
    <property type="project" value="TreeGrafter"/>
</dbReference>
<dbReference type="GO" id="GO:0015344">
    <property type="term" value="F:siderophore uptake transmembrane transporter activity"/>
    <property type="evidence" value="ECO:0007669"/>
    <property type="project" value="TreeGrafter"/>
</dbReference>
<evidence type="ECO:0000256" key="6">
    <source>
        <dbReference type="ARBA" id="ARBA00023136"/>
    </source>
</evidence>
<dbReference type="InterPro" id="IPR036942">
    <property type="entry name" value="Beta-barrel_TonB_sf"/>
</dbReference>
<keyword evidence="7 8" id="KW-0998">Cell outer membrane</keyword>
<keyword evidence="12" id="KW-1185">Reference proteome</keyword>
<feature type="domain" description="TonB-dependent receptor-like beta-barrel" evidence="10">
    <location>
        <begin position="304"/>
        <end position="776"/>
    </location>
</feature>
<comment type="caution">
    <text evidence="11">The sequence shown here is derived from an EMBL/GenBank/DDBJ whole genome shotgun (WGS) entry which is preliminary data.</text>
</comment>
<dbReference type="RefSeq" id="WP_419194503.1">
    <property type="nucleotide sequence ID" value="NZ_SJPJ01000001.1"/>
</dbReference>
<dbReference type="PROSITE" id="PS52016">
    <property type="entry name" value="TONB_DEPENDENT_REC_3"/>
    <property type="match status" value="1"/>
</dbReference>
<dbReference type="SUPFAM" id="SSF56935">
    <property type="entry name" value="Porins"/>
    <property type="match status" value="1"/>
</dbReference>
<accession>A0A5C5Z4Q1</accession>
<dbReference type="PANTHER" id="PTHR30069">
    <property type="entry name" value="TONB-DEPENDENT OUTER MEMBRANE RECEPTOR"/>
    <property type="match status" value="1"/>
</dbReference>
<comment type="similarity">
    <text evidence="8">Belongs to the TonB-dependent receptor family.</text>
</comment>
<gene>
    <name evidence="11" type="primary">btuB</name>
    <name evidence="11" type="ORF">CA13_37700</name>
</gene>
<dbReference type="EMBL" id="SJPJ01000001">
    <property type="protein sequence ID" value="TWT82308.1"/>
    <property type="molecule type" value="Genomic_DNA"/>
</dbReference>
<dbReference type="Proteomes" id="UP000315010">
    <property type="component" value="Unassembled WGS sequence"/>
</dbReference>
<evidence type="ECO:0000256" key="9">
    <source>
        <dbReference type="SAM" id="SignalP"/>
    </source>
</evidence>
<evidence type="ECO:0000256" key="8">
    <source>
        <dbReference type="PROSITE-ProRule" id="PRU01360"/>
    </source>
</evidence>
<keyword evidence="3 8" id="KW-1134">Transmembrane beta strand</keyword>
<dbReference type="InterPro" id="IPR039426">
    <property type="entry name" value="TonB-dep_rcpt-like"/>
</dbReference>
<evidence type="ECO:0000256" key="3">
    <source>
        <dbReference type="ARBA" id="ARBA00022452"/>
    </source>
</evidence>
<dbReference type="GO" id="GO:0009279">
    <property type="term" value="C:cell outer membrane"/>
    <property type="evidence" value="ECO:0007669"/>
    <property type="project" value="UniProtKB-SubCell"/>
</dbReference>
<sequence length="817" mass="89656" precursor="true">MICRLKRVLLLLLLAHVSMSSAAYPDNPHSGVIGIADWIEADATPEIQLVQLESASTEATQPTDFEGVSDRSAFGMSDDSDLASRLDAFDLFKPELTSVASTSLNTPAQVEAVERATGPLDTGVVETAPLSIVPASTFSLVNVPDVAEAIVEAAVAPTVRARRRSPISLEPRVRGYAGSQIYTTFDGAFVGPVRNDLDGVLSKVDQSLIANTQVISGPYGLRYGSGFAFVNVDSALTPRYENGRENHLRLGTHVRANGGQTYNTATLLGGGDQGGYYANLGYRKGSDYEAGNGLDIPSSYEALNLFSAFGHDIDDATRSETKFSFMDQGETEYAGQFFDVDALKHYGISQSIIHHDDMSGFGYNIDAWYSDTQFNGDTDQAGKRRSDFPVLQRVDSALAVSTGTVIPNDTRKFVGDVDGSIRLAGIRGGFKQEYDETTSIAAGADFRYIRQRIIERYDISQFSISDPFFESGLPVAEVFDPGMYTEFSYGVNRRWNIAGGSRVAFASTRADGTTLPDRSNFKDATSGAVNQDLSVSDVLLSFYLTNDIELTDIWRTRVGFGYAERLPDLTDRYSDGLFLSTIQSGFSRIIGTPDLKKERNWQIDARLDAEYDFVRGRFSAFHAWIHDYITYAANPIEDPLGARLLKTLNTDYATLAGFEAYGEADLLKGFQVFSSLAYLDGRDREINQPLSGISPLEGRLGMRWIDASPENAYGLEWGWRIVDNQDRLGTLRPVPASGSDVPIELETPTPGFATSYLRGYLRPTDNVNITAGVENLFDRNYYEHLNLRLPTDAANGFAQTTVLSPGFTPYFGVEVEY</sequence>
<keyword evidence="9" id="KW-0732">Signal</keyword>
<keyword evidence="5" id="KW-0798">TonB box</keyword>
<evidence type="ECO:0000256" key="2">
    <source>
        <dbReference type="ARBA" id="ARBA00022448"/>
    </source>
</evidence>
<keyword evidence="2 8" id="KW-0813">Transport</keyword>
<name>A0A5C5Z4Q1_9BACT</name>
<feature type="signal peptide" evidence="9">
    <location>
        <begin position="1"/>
        <end position="22"/>
    </location>
</feature>
<feature type="chain" id="PRO_5023110495" evidence="9">
    <location>
        <begin position="23"/>
        <end position="817"/>
    </location>
</feature>
<evidence type="ECO:0000259" key="10">
    <source>
        <dbReference type="Pfam" id="PF00593"/>
    </source>
</evidence>
<evidence type="ECO:0000313" key="11">
    <source>
        <dbReference type="EMBL" id="TWT82308.1"/>
    </source>
</evidence>
<evidence type="ECO:0000313" key="12">
    <source>
        <dbReference type="Proteomes" id="UP000315010"/>
    </source>
</evidence>
<dbReference type="AlphaFoldDB" id="A0A5C5Z4Q1"/>
<dbReference type="InterPro" id="IPR000531">
    <property type="entry name" value="Beta-barrel_TonB"/>
</dbReference>
<keyword evidence="4 8" id="KW-0812">Transmembrane</keyword>
<proteinExistence type="inferred from homology"/>
<evidence type="ECO:0000256" key="7">
    <source>
        <dbReference type="ARBA" id="ARBA00023237"/>
    </source>
</evidence>
<dbReference type="Gene3D" id="2.40.170.20">
    <property type="entry name" value="TonB-dependent receptor, beta-barrel domain"/>
    <property type="match status" value="1"/>
</dbReference>
<evidence type="ECO:0000256" key="5">
    <source>
        <dbReference type="ARBA" id="ARBA00023077"/>
    </source>
</evidence>
<organism evidence="11 12">
    <name type="scientific">Novipirellula herctigrandis</name>
    <dbReference type="NCBI Taxonomy" id="2527986"/>
    <lineage>
        <taxon>Bacteria</taxon>
        <taxon>Pseudomonadati</taxon>
        <taxon>Planctomycetota</taxon>
        <taxon>Planctomycetia</taxon>
        <taxon>Pirellulales</taxon>
        <taxon>Pirellulaceae</taxon>
        <taxon>Novipirellula</taxon>
    </lineage>
</organism>
<reference evidence="11 12" key="1">
    <citation type="submission" date="2019-02" db="EMBL/GenBank/DDBJ databases">
        <title>Deep-cultivation of Planctomycetes and their phenomic and genomic characterization uncovers novel biology.</title>
        <authorList>
            <person name="Wiegand S."/>
            <person name="Jogler M."/>
            <person name="Boedeker C."/>
            <person name="Pinto D."/>
            <person name="Vollmers J."/>
            <person name="Rivas-Marin E."/>
            <person name="Kohn T."/>
            <person name="Peeters S.H."/>
            <person name="Heuer A."/>
            <person name="Rast P."/>
            <person name="Oberbeckmann S."/>
            <person name="Bunk B."/>
            <person name="Jeske O."/>
            <person name="Meyerdierks A."/>
            <person name="Storesund J.E."/>
            <person name="Kallscheuer N."/>
            <person name="Luecker S."/>
            <person name="Lage O.M."/>
            <person name="Pohl T."/>
            <person name="Merkel B.J."/>
            <person name="Hornburger P."/>
            <person name="Mueller R.-W."/>
            <person name="Bruemmer F."/>
            <person name="Labrenz M."/>
            <person name="Spormann A.M."/>
            <person name="Op Den Camp H."/>
            <person name="Overmann J."/>
            <person name="Amann R."/>
            <person name="Jetten M.S.M."/>
            <person name="Mascher T."/>
            <person name="Medema M.H."/>
            <person name="Devos D.P."/>
            <person name="Kaster A.-K."/>
            <person name="Ovreas L."/>
            <person name="Rohde M."/>
            <person name="Galperin M.Y."/>
            <person name="Jogler C."/>
        </authorList>
    </citation>
    <scope>NUCLEOTIDE SEQUENCE [LARGE SCALE GENOMIC DNA]</scope>
    <source>
        <strain evidence="11 12">CA13</strain>
    </source>
</reference>
<keyword evidence="6 8" id="KW-0472">Membrane</keyword>
<evidence type="ECO:0000256" key="4">
    <source>
        <dbReference type="ARBA" id="ARBA00022692"/>
    </source>
</evidence>
<evidence type="ECO:0000256" key="1">
    <source>
        <dbReference type="ARBA" id="ARBA00004571"/>
    </source>
</evidence>
<dbReference type="PANTHER" id="PTHR30069:SF49">
    <property type="entry name" value="OUTER MEMBRANE PROTEIN C"/>
    <property type="match status" value="1"/>
</dbReference>
<protein>
    <submittedName>
        <fullName evidence="11">Vitamin B12 transporter BtuB</fullName>
    </submittedName>
</protein>